<dbReference type="PANTHER" id="PTHR42818">
    <property type="entry name" value="SULFOPYRUVATE DECARBOXYLASE SUBUNIT ALPHA"/>
    <property type="match status" value="1"/>
</dbReference>
<dbReference type="GO" id="GO:0050545">
    <property type="term" value="F:sulfopyruvate decarboxylase activity"/>
    <property type="evidence" value="ECO:0007669"/>
    <property type="project" value="UniProtKB-EC"/>
</dbReference>
<dbReference type="InterPro" id="IPR051818">
    <property type="entry name" value="TPP_dependent_decarboxylase"/>
</dbReference>
<accession>A0ABZ2V3P8</accession>
<dbReference type="NCBIfam" id="TIGR03846">
    <property type="entry name" value="sulfopy_beta"/>
    <property type="match status" value="1"/>
</dbReference>
<evidence type="ECO:0000256" key="1">
    <source>
        <dbReference type="ARBA" id="ARBA00022793"/>
    </source>
</evidence>
<dbReference type="Pfam" id="PF02775">
    <property type="entry name" value="TPP_enzyme_C"/>
    <property type="match status" value="1"/>
</dbReference>
<dbReference type="InterPro" id="IPR011766">
    <property type="entry name" value="TPP_enzyme_TPP-bd"/>
</dbReference>
<organism evidence="4 5">
    <name type="scientific">Yoonia phaeophyticola</name>
    <dbReference type="NCBI Taxonomy" id="3137369"/>
    <lineage>
        <taxon>Bacteria</taxon>
        <taxon>Pseudomonadati</taxon>
        <taxon>Pseudomonadota</taxon>
        <taxon>Alphaproteobacteria</taxon>
        <taxon>Rhodobacterales</taxon>
        <taxon>Paracoccaceae</taxon>
        <taxon>Yoonia</taxon>
    </lineage>
</organism>
<dbReference type="EC" id="4.1.1.79" evidence="4"/>
<keyword evidence="5" id="KW-1185">Reference proteome</keyword>
<name>A0ABZ2V3P8_9RHOB</name>
<dbReference type="SUPFAM" id="SSF52518">
    <property type="entry name" value="Thiamin diphosphate-binding fold (THDP-binding)"/>
    <property type="match status" value="1"/>
</dbReference>
<feature type="domain" description="Thiamine pyrophosphate enzyme TPP-binding" evidence="3">
    <location>
        <begin position="39"/>
        <end position="155"/>
    </location>
</feature>
<gene>
    <name evidence="4" type="primary">comE</name>
    <name evidence="4" type="ORF">AABB29_18280</name>
</gene>
<dbReference type="CDD" id="cd03372">
    <property type="entry name" value="TPP_ComE"/>
    <property type="match status" value="1"/>
</dbReference>
<sequence length="187" mass="19774">MIRSEVLREIAPILRDQLVICNIGLPSQELHMIDDQPTNFYMLGTMGLASSIGLGLALAQDKTVISIDGDGSVLTNFGTLPTIANNVADNYILLIIDNGSYGSTGDQPTYAGKKTSLAAVAKACGCDNVIECQDKDTGPVLQAAIDSKKMTVIVCKCDSGNIKLPVITKDPVVIRDRFMKAVAGDAA</sequence>
<proteinExistence type="predicted"/>
<evidence type="ECO:0000313" key="5">
    <source>
        <dbReference type="Proteomes" id="UP001440612"/>
    </source>
</evidence>
<dbReference type="InterPro" id="IPR022494">
    <property type="entry name" value="Sulfopyruvate_deCO2ase_bsu"/>
</dbReference>
<evidence type="ECO:0000256" key="2">
    <source>
        <dbReference type="ARBA" id="ARBA00023239"/>
    </source>
</evidence>
<evidence type="ECO:0000259" key="3">
    <source>
        <dbReference type="Pfam" id="PF02775"/>
    </source>
</evidence>
<keyword evidence="2 4" id="KW-0456">Lyase</keyword>
<keyword evidence="1" id="KW-0210">Decarboxylase</keyword>
<dbReference type="RefSeq" id="WP_341366873.1">
    <property type="nucleotide sequence ID" value="NZ_CP150951.2"/>
</dbReference>
<protein>
    <submittedName>
        <fullName evidence="4">Sulfopyruvate decarboxylase subunit beta</fullName>
        <ecNumber evidence="4">4.1.1.79</ecNumber>
    </submittedName>
</protein>
<evidence type="ECO:0000313" key="4">
    <source>
        <dbReference type="EMBL" id="WZC48760.1"/>
    </source>
</evidence>
<dbReference type="Proteomes" id="UP001440612">
    <property type="component" value="Chromosome"/>
</dbReference>
<dbReference type="InterPro" id="IPR029061">
    <property type="entry name" value="THDP-binding"/>
</dbReference>
<dbReference type="EMBL" id="CP150951">
    <property type="protein sequence ID" value="WZC48760.1"/>
    <property type="molecule type" value="Genomic_DNA"/>
</dbReference>
<dbReference type="PANTHER" id="PTHR42818:SF1">
    <property type="entry name" value="SULFOPYRUVATE DECARBOXYLASE"/>
    <property type="match status" value="1"/>
</dbReference>
<dbReference type="Gene3D" id="3.40.50.970">
    <property type="match status" value="1"/>
</dbReference>
<reference evidence="5" key="1">
    <citation type="submission" date="2024-04" db="EMBL/GenBank/DDBJ databases">
        <title>Phylogenomic analyses of a clade within the roseobacter group suggest taxonomic reassignments of species of the genera Aestuariivita, Citreicella, Loktanella, Nautella, Pelagibaca, Ruegeria, Thalassobius, Thiobacimonas and Tropicibacter, and the proposal o.</title>
        <authorList>
            <person name="Jeon C.O."/>
        </authorList>
    </citation>
    <scope>NUCLEOTIDE SEQUENCE [LARGE SCALE GENOMIC DNA]</scope>
    <source>
        <strain evidence="5">BS5-3</strain>
    </source>
</reference>